<evidence type="ECO:0000313" key="2">
    <source>
        <dbReference type="Proteomes" id="UP001156484"/>
    </source>
</evidence>
<accession>A0ACD4DHP2</accession>
<protein>
    <submittedName>
        <fullName evidence="1">TetR family transcriptional regulator</fullName>
    </submittedName>
</protein>
<proteinExistence type="predicted"/>
<organism evidence="1 2">
    <name type="scientific">Rhodococcus sacchari</name>
    <dbReference type="NCBI Taxonomy" id="2962047"/>
    <lineage>
        <taxon>Bacteria</taxon>
        <taxon>Bacillati</taxon>
        <taxon>Actinomycetota</taxon>
        <taxon>Actinomycetes</taxon>
        <taxon>Mycobacteriales</taxon>
        <taxon>Nocardiaceae</taxon>
        <taxon>Rhodococcus</taxon>
    </lineage>
</organism>
<reference evidence="1" key="1">
    <citation type="submission" date="2022-10" db="EMBL/GenBank/DDBJ databases">
        <title>Rhodococcus ferula Z13 complete genome.</title>
        <authorList>
            <person name="Long X."/>
            <person name="Zang M."/>
        </authorList>
    </citation>
    <scope>NUCLEOTIDE SEQUENCE</scope>
    <source>
        <strain evidence="1">Z13</strain>
    </source>
</reference>
<name>A0ACD4DHP2_9NOCA</name>
<keyword evidence="2" id="KW-1185">Reference proteome</keyword>
<gene>
    <name evidence="1" type="ORF">OED52_02995</name>
</gene>
<evidence type="ECO:0000313" key="1">
    <source>
        <dbReference type="EMBL" id="UYP19551.1"/>
    </source>
</evidence>
<sequence length="449" mass="49512">MRPTTTATSPVHGVPAALLDAAQEAARDLGKDVAEVPLVEIAKRAGISRSTLLRRLGGTRASLDEALRAAGVDPGGQRPVRERAIDAGGRLISRRGLSAATLEAVATEAGCSVYSLYSTFGGRSGLLEAIFERYRPTLPIDADTEPGEDPTATMTRLYMGIAEVWTREPRILPAILAEVLADPHDPATAELLEYAVPRSAMADILDWLDRPTPRSPTRSQVMRPIGWTHHAFTHTCSSPRSHGGRPVVRSGRPSMRSKSSRSEATRIALMEATLQVIMESGVKNVTHRKVCSAAEVSLGTVNYHYADLDELILDAFAYYVDRISEKYEGNFSFVRSDDDLVEAVIDMTRQLSNDTKTAVLMWEMYAQGGRDRMYRQLIRKWSKRAKSGVELYCSPRTATTLEAVWDGCVVQRIVGDAHLSDDELREVVLGIIRMDESREYPVVGRRRSS</sequence>
<dbReference type="Proteomes" id="UP001156484">
    <property type="component" value="Chromosome"/>
</dbReference>
<dbReference type="EMBL" id="CP107551">
    <property type="protein sequence ID" value="UYP19551.1"/>
    <property type="molecule type" value="Genomic_DNA"/>
</dbReference>